<feature type="compositionally biased region" description="Polar residues" evidence="1">
    <location>
        <begin position="391"/>
        <end position="418"/>
    </location>
</feature>
<reference evidence="2" key="1">
    <citation type="submission" date="2023-03" db="EMBL/GenBank/DDBJ databases">
        <title>Massive genome expansion in bonnet fungi (Mycena s.s.) driven by repeated elements and novel gene families across ecological guilds.</title>
        <authorList>
            <consortium name="Lawrence Berkeley National Laboratory"/>
            <person name="Harder C.B."/>
            <person name="Miyauchi S."/>
            <person name="Viragh M."/>
            <person name="Kuo A."/>
            <person name="Thoen E."/>
            <person name="Andreopoulos B."/>
            <person name="Lu D."/>
            <person name="Skrede I."/>
            <person name="Drula E."/>
            <person name="Henrissat B."/>
            <person name="Morin E."/>
            <person name="Kohler A."/>
            <person name="Barry K."/>
            <person name="LaButti K."/>
            <person name="Morin E."/>
            <person name="Salamov A."/>
            <person name="Lipzen A."/>
            <person name="Mereny Z."/>
            <person name="Hegedus B."/>
            <person name="Baldrian P."/>
            <person name="Stursova M."/>
            <person name="Weitz H."/>
            <person name="Taylor A."/>
            <person name="Grigoriev I.V."/>
            <person name="Nagy L.G."/>
            <person name="Martin F."/>
            <person name="Kauserud H."/>
        </authorList>
    </citation>
    <scope>NUCLEOTIDE SEQUENCE</scope>
    <source>
        <strain evidence="2">CBHHK188m</strain>
    </source>
</reference>
<feature type="compositionally biased region" description="Polar residues" evidence="1">
    <location>
        <begin position="36"/>
        <end position="46"/>
    </location>
</feature>
<evidence type="ECO:0000313" key="3">
    <source>
        <dbReference type="Proteomes" id="UP001215280"/>
    </source>
</evidence>
<keyword evidence="3" id="KW-1185">Reference proteome</keyword>
<feature type="compositionally biased region" description="Pro residues" evidence="1">
    <location>
        <begin position="132"/>
        <end position="143"/>
    </location>
</feature>
<comment type="caution">
    <text evidence="2">The sequence shown here is derived from an EMBL/GenBank/DDBJ whole genome shotgun (WGS) entry which is preliminary data.</text>
</comment>
<organism evidence="2 3">
    <name type="scientific">Mycena maculata</name>
    <dbReference type="NCBI Taxonomy" id="230809"/>
    <lineage>
        <taxon>Eukaryota</taxon>
        <taxon>Fungi</taxon>
        <taxon>Dikarya</taxon>
        <taxon>Basidiomycota</taxon>
        <taxon>Agaricomycotina</taxon>
        <taxon>Agaricomycetes</taxon>
        <taxon>Agaricomycetidae</taxon>
        <taxon>Agaricales</taxon>
        <taxon>Marasmiineae</taxon>
        <taxon>Mycenaceae</taxon>
        <taxon>Mycena</taxon>
    </lineage>
</organism>
<proteinExistence type="predicted"/>
<sequence>MPHPSSFLRSWRRKDRLQTSPTRGSVQAVEVHFPPRSSNRSPTSVTILPKRRPSDSPSETSTRFLWLFKGNYTEPDGSSLAETGHEAEVTAPPRAPSSAVRRPHSPPFHYPPTPTEQISPLSSPHSLNRPLPSVPPLRPPRPPSLNLDSIELSYVPSTPPTRPESKSRSRSIRPAHPPIPELFPRRKLPELDNVWEGFMKDVEGEDVDPFMIPARPKDRPYASNSSVGSQRVQAMLDPPSAPQMRPTLYRAWGSESTPYLAYNSRRTSDSDSDYSNEDDAISLFPDPPPLNIRRRLAPKPLVLLPTPTIAPLPPSPSYSSRDSTPVATPTTPRSARKSMSPVSILKKPGTYFSARCLDATPTPPDSPTTPTRGAGFGEHSHSSRNPPPHLRSTQSVPHFQKSSLPNTHRNATSDTTSMNRMERVSLIPNGHGKQQLFQPLSAPAAGTVEWGYAV</sequence>
<feature type="compositionally biased region" description="Acidic residues" evidence="1">
    <location>
        <begin position="270"/>
        <end position="280"/>
    </location>
</feature>
<feature type="region of interest" description="Disordered" evidence="1">
    <location>
        <begin position="1"/>
        <end position="60"/>
    </location>
</feature>
<feature type="compositionally biased region" description="Pro residues" evidence="1">
    <location>
        <begin position="105"/>
        <end position="114"/>
    </location>
</feature>
<evidence type="ECO:0000313" key="2">
    <source>
        <dbReference type="EMBL" id="KAJ7742505.1"/>
    </source>
</evidence>
<protein>
    <submittedName>
        <fullName evidence="2">Uncharacterized protein</fullName>
    </submittedName>
</protein>
<feature type="region of interest" description="Disordered" evidence="1">
    <location>
        <begin position="307"/>
        <end position="418"/>
    </location>
</feature>
<evidence type="ECO:0000256" key="1">
    <source>
        <dbReference type="SAM" id="MobiDB-lite"/>
    </source>
</evidence>
<feature type="region of interest" description="Disordered" evidence="1">
    <location>
        <begin position="263"/>
        <end position="288"/>
    </location>
</feature>
<accession>A0AAD7IGD8</accession>
<feature type="compositionally biased region" description="Polar residues" evidence="1">
    <location>
        <begin position="116"/>
        <end position="125"/>
    </location>
</feature>
<dbReference type="AlphaFoldDB" id="A0AAD7IGD8"/>
<feature type="compositionally biased region" description="Polar residues" evidence="1">
    <location>
        <begin position="318"/>
        <end position="333"/>
    </location>
</feature>
<name>A0AAD7IGD8_9AGAR</name>
<dbReference type="Proteomes" id="UP001215280">
    <property type="component" value="Unassembled WGS sequence"/>
</dbReference>
<dbReference type="EMBL" id="JARJLG010000117">
    <property type="protein sequence ID" value="KAJ7742505.1"/>
    <property type="molecule type" value="Genomic_DNA"/>
</dbReference>
<feature type="region of interest" description="Disordered" evidence="1">
    <location>
        <begin position="75"/>
        <end position="184"/>
    </location>
</feature>
<gene>
    <name evidence="2" type="ORF">DFH07DRAFT_43478</name>
</gene>